<gene>
    <name evidence="8" type="ORF">POLS_LOCUS1167</name>
</gene>
<keyword evidence="2" id="KW-0805">Transcription regulation</keyword>
<evidence type="ECO:0000313" key="9">
    <source>
        <dbReference type="Proteomes" id="UP001153618"/>
    </source>
</evidence>
<evidence type="ECO:0000256" key="3">
    <source>
        <dbReference type="ARBA" id="ARBA00023125"/>
    </source>
</evidence>
<keyword evidence="4" id="KW-0804">Transcription</keyword>
<dbReference type="SMART" id="SM00066">
    <property type="entry name" value="GAL4"/>
    <property type="match status" value="1"/>
</dbReference>
<dbReference type="AlphaFoldDB" id="A0A9W4HDH1"/>
<dbReference type="PANTHER" id="PTHR37534">
    <property type="entry name" value="TRANSCRIPTIONAL ACTIVATOR PROTEIN UGA3"/>
    <property type="match status" value="1"/>
</dbReference>
<dbReference type="Pfam" id="PF11951">
    <property type="entry name" value="Fungal_trans_2"/>
    <property type="match status" value="1"/>
</dbReference>
<evidence type="ECO:0000313" key="8">
    <source>
        <dbReference type="EMBL" id="CAG7976151.1"/>
    </source>
</evidence>
<name>A0A9W4HDH1_PENOL</name>
<feature type="compositionally biased region" description="Polar residues" evidence="6">
    <location>
        <begin position="103"/>
        <end position="118"/>
    </location>
</feature>
<comment type="caution">
    <text evidence="8">The sequence shown here is derived from an EMBL/GenBank/DDBJ whole genome shotgun (WGS) entry which is preliminary data.</text>
</comment>
<dbReference type="PROSITE" id="PS50048">
    <property type="entry name" value="ZN2_CY6_FUNGAL_2"/>
    <property type="match status" value="1"/>
</dbReference>
<dbReference type="GO" id="GO:0000976">
    <property type="term" value="F:transcription cis-regulatory region binding"/>
    <property type="evidence" value="ECO:0007669"/>
    <property type="project" value="TreeGrafter"/>
</dbReference>
<evidence type="ECO:0000256" key="5">
    <source>
        <dbReference type="ARBA" id="ARBA00023242"/>
    </source>
</evidence>
<dbReference type="SUPFAM" id="SSF57701">
    <property type="entry name" value="Zn2/Cys6 DNA-binding domain"/>
    <property type="match status" value="1"/>
</dbReference>
<dbReference type="GO" id="GO:0000981">
    <property type="term" value="F:DNA-binding transcription factor activity, RNA polymerase II-specific"/>
    <property type="evidence" value="ECO:0007669"/>
    <property type="project" value="InterPro"/>
</dbReference>
<evidence type="ECO:0000256" key="6">
    <source>
        <dbReference type="SAM" id="MobiDB-lite"/>
    </source>
</evidence>
<dbReference type="EMBL" id="CAJVOS010000009">
    <property type="protein sequence ID" value="CAG7976151.1"/>
    <property type="molecule type" value="Genomic_DNA"/>
</dbReference>
<keyword evidence="9" id="KW-1185">Reference proteome</keyword>
<dbReference type="GO" id="GO:0008270">
    <property type="term" value="F:zinc ion binding"/>
    <property type="evidence" value="ECO:0007669"/>
    <property type="project" value="InterPro"/>
</dbReference>
<organism evidence="8 9">
    <name type="scientific">Penicillium olsonii</name>
    <dbReference type="NCBI Taxonomy" id="99116"/>
    <lineage>
        <taxon>Eukaryota</taxon>
        <taxon>Fungi</taxon>
        <taxon>Dikarya</taxon>
        <taxon>Ascomycota</taxon>
        <taxon>Pezizomycotina</taxon>
        <taxon>Eurotiomycetes</taxon>
        <taxon>Eurotiomycetidae</taxon>
        <taxon>Eurotiales</taxon>
        <taxon>Aspergillaceae</taxon>
        <taxon>Penicillium</taxon>
    </lineage>
</organism>
<dbReference type="PANTHER" id="PTHR37534:SF49">
    <property type="entry name" value="LYSINE BIOSYNTHESIS REGULATORY PROTEIN LYS14"/>
    <property type="match status" value="1"/>
</dbReference>
<dbReference type="Pfam" id="PF00172">
    <property type="entry name" value="Zn_clus"/>
    <property type="match status" value="1"/>
</dbReference>
<dbReference type="InterPro" id="IPR021858">
    <property type="entry name" value="Fun_TF"/>
</dbReference>
<sequence length="524" mass="58322">MPTGGQLVPGVEEPASDNRITGPACITCREKCRKCDRKKPVCQRCISKGLECKGYPDKFRFAGLATRGKWKNHAVPSETRNHRPQSQPGLEKNAVGSGERGESQNSATASDENISAPRSTLARDGSHLEERSVELDDLLMLERTEALLAYYDEVICPHQIALAAGMENPYQVYVLPLAYEQIGLLYAVLGLTACHVGIQKEDLYLRETLAVEYRVRAISRLGDTLQNGLSGDLSENERDGIFATIQILLLQDIFESGISAHGAHITGALSICNQLRLSDSLTKAHEQTAFFLGNLAWLDIIRSLTDSRRLRFSSELRETVVTLGDLKFERVNGIPRTLFLIMGNVMEHAKAHALGNIDRSEFESVLESHKLALFSWRLPTDEYPADNPRWPAVAEAFRHACILHTSRLLDPQQPAEAQVIQNSVIGILDSAAEIPADCRLIELLVMPLFMAGADALSPHARHYVLLRLDHVKNHGGLGNQIAISLLKSVWDGRSRQPKHDNSNVYWVWFTQESSSEPQHDYLII</sequence>
<keyword evidence="5" id="KW-0539">Nucleus</keyword>
<dbReference type="OrthoDB" id="25818at2759"/>
<dbReference type="Gene3D" id="4.10.240.10">
    <property type="entry name" value="Zn(2)-C6 fungal-type DNA-binding domain"/>
    <property type="match status" value="1"/>
</dbReference>
<comment type="subcellular location">
    <subcellularLocation>
        <location evidence="1">Nucleus</location>
    </subcellularLocation>
</comment>
<dbReference type="InterPro" id="IPR036864">
    <property type="entry name" value="Zn2-C6_fun-type_DNA-bd_sf"/>
</dbReference>
<dbReference type="GO" id="GO:0045944">
    <property type="term" value="P:positive regulation of transcription by RNA polymerase II"/>
    <property type="evidence" value="ECO:0007669"/>
    <property type="project" value="TreeGrafter"/>
</dbReference>
<evidence type="ECO:0000256" key="4">
    <source>
        <dbReference type="ARBA" id="ARBA00023163"/>
    </source>
</evidence>
<keyword evidence="3" id="KW-0238">DNA-binding</keyword>
<evidence type="ECO:0000256" key="2">
    <source>
        <dbReference type="ARBA" id="ARBA00023015"/>
    </source>
</evidence>
<reference evidence="8" key="1">
    <citation type="submission" date="2021-07" db="EMBL/GenBank/DDBJ databases">
        <authorList>
            <person name="Branca A.L. A."/>
        </authorList>
    </citation>
    <scope>NUCLEOTIDE SEQUENCE</scope>
</reference>
<evidence type="ECO:0000256" key="1">
    <source>
        <dbReference type="ARBA" id="ARBA00004123"/>
    </source>
</evidence>
<dbReference type="CDD" id="cd00067">
    <property type="entry name" value="GAL4"/>
    <property type="match status" value="1"/>
</dbReference>
<dbReference type="InterPro" id="IPR001138">
    <property type="entry name" value="Zn2Cys6_DnaBD"/>
</dbReference>
<dbReference type="Proteomes" id="UP001153618">
    <property type="component" value="Unassembled WGS sequence"/>
</dbReference>
<accession>A0A9W4HDH1</accession>
<proteinExistence type="predicted"/>
<dbReference type="GO" id="GO:0005634">
    <property type="term" value="C:nucleus"/>
    <property type="evidence" value="ECO:0007669"/>
    <property type="project" value="UniProtKB-SubCell"/>
</dbReference>
<feature type="domain" description="Zn(2)-C6 fungal-type" evidence="7">
    <location>
        <begin position="24"/>
        <end position="52"/>
    </location>
</feature>
<feature type="region of interest" description="Disordered" evidence="6">
    <location>
        <begin position="72"/>
        <end position="127"/>
    </location>
</feature>
<protein>
    <recommendedName>
        <fullName evidence="7">Zn(2)-C6 fungal-type domain-containing protein</fullName>
    </recommendedName>
</protein>
<evidence type="ECO:0000259" key="7">
    <source>
        <dbReference type="PROSITE" id="PS50048"/>
    </source>
</evidence>